<protein>
    <submittedName>
        <fullName evidence="2">Uncharacterized protein</fullName>
    </submittedName>
</protein>
<sequence length="260" mass="28743">MHMLSGYIYRGTITHEGIHLAVPVEVFVLETAVNPGAEACINFTTSNMVEEFGSGWPFNVHRYHDKSQTTANKTVSVNVSKKERTRIYRAVGVIPTLILLVSSHDRPYIDSYAVPREILPGIFLLPLAAMRERRPVDKVRNVISASYPTLEAASSSLPAPPDKLLSNNNRLDPHSRSQNVPGQVHEEVRGRGQERFGGCRELICATGGRRVSIIGWVDSKFLGQPLQTSLVRGHNISRDRDEGKATNHTAQAPECVEPGE</sequence>
<gene>
    <name evidence="2" type="ORF">P691DRAFT_788610</name>
</gene>
<proteinExistence type="predicted"/>
<reference evidence="2" key="1">
    <citation type="submission" date="2020-11" db="EMBL/GenBank/DDBJ databases">
        <authorList>
            <consortium name="DOE Joint Genome Institute"/>
            <person name="Ahrendt S."/>
            <person name="Riley R."/>
            <person name="Andreopoulos W."/>
            <person name="Labutti K."/>
            <person name="Pangilinan J."/>
            <person name="Ruiz-Duenas F.J."/>
            <person name="Barrasa J.M."/>
            <person name="Sanchez-Garcia M."/>
            <person name="Camarero S."/>
            <person name="Miyauchi S."/>
            <person name="Serrano A."/>
            <person name="Linde D."/>
            <person name="Babiker R."/>
            <person name="Drula E."/>
            <person name="Ayuso-Fernandez I."/>
            <person name="Pacheco R."/>
            <person name="Padilla G."/>
            <person name="Ferreira P."/>
            <person name="Barriuso J."/>
            <person name="Kellner H."/>
            <person name="Castanera R."/>
            <person name="Alfaro M."/>
            <person name="Ramirez L."/>
            <person name="Pisabarro A.G."/>
            <person name="Kuo A."/>
            <person name="Tritt A."/>
            <person name="Lipzen A."/>
            <person name="He G."/>
            <person name="Yan M."/>
            <person name="Ng V."/>
            <person name="Cullen D."/>
            <person name="Martin F."/>
            <person name="Rosso M.-N."/>
            <person name="Henrissat B."/>
            <person name="Hibbett D."/>
            <person name="Martinez A.T."/>
            <person name="Grigoriev I.V."/>
        </authorList>
    </citation>
    <scope>NUCLEOTIDE SEQUENCE</scope>
    <source>
        <strain evidence="2">MF-IS2</strain>
    </source>
</reference>
<feature type="compositionally biased region" description="Polar residues" evidence="1">
    <location>
        <begin position="165"/>
        <end position="181"/>
    </location>
</feature>
<evidence type="ECO:0000313" key="2">
    <source>
        <dbReference type="EMBL" id="KAF9442997.1"/>
    </source>
</evidence>
<dbReference type="AlphaFoldDB" id="A0A9P5X2A9"/>
<evidence type="ECO:0000256" key="1">
    <source>
        <dbReference type="SAM" id="MobiDB-lite"/>
    </source>
</evidence>
<comment type="caution">
    <text evidence="2">The sequence shown here is derived from an EMBL/GenBank/DDBJ whole genome shotgun (WGS) entry which is preliminary data.</text>
</comment>
<organism evidence="2 3">
    <name type="scientific">Macrolepiota fuliginosa MF-IS2</name>
    <dbReference type="NCBI Taxonomy" id="1400762"/>
    <lineage>
        <taxon>Eukaryota</taxon>
        <taxon>Fungi</taxon>
        <taxon>Dikarya</taxon>
        <taxon>Basidiomycota</taxon>
        <taxon>Agaricomycotina</taxon>
        <taxon>Agaricomycetes</taxon>
        <taxon>Agaricomycetidae</taxon>
        <taxon>Agaricales</taxon>
        <taxon>Agaricineae</taxon>
        <taxon>Agaricaceae</taxon>
        <taxon>Macrolepiota</taxon>
    </lineage>
</organism>
<feature type="region of interest" description="Disordered" evidence="1">
    <location>
        <begin position="153"/>
        <end position="189"/>
    </location>
</feature>
<accession>A0A9P5X2A9</accession>
<name>A0A9P5X2A9_9AGAR</name>
<feature type="region of interest" description="Disordered" evidence="1">
    <location>
        <begin position="237"/>
        <end position="260"/>
    </location>
</feature>
<keyword evidence="3" id="KW-1185">Reference proteome</keyword>
<dbReference type="Proteomes" id="UP000807342">
    <property type="component" value="Unassembled WGS sequence"/>
</dbReference>
<dbReference type="EMBL" id="MU151534">
    <property type="protein sequence ID" value="KAF9442997.1"/>
    <property type="molecule type" value="Genomic_DNA"/>
</dbReference>
<evidence type="ECO:0000313" key="3">
    <source>
        <dbReference type="Proteomes" id="UP000807342"/>
    </source>
</evidence>